<name>A0A255XNS9_9PROT</name>
<gene>
    <name evidence="3" type="ORF">CHR90_09690</name>
</gene>
<dbReference type="EMBL" id="NOXS01000032">
    <property type="protein sequence ID" value="OYQ18541.1"/>
    <property type="molecule type" value="Genomic_DNA"/>
</dbReference>
<keyword evidence="1" id="KW-0418">Kinase</keyword>
<dbReference type="Proteomes" id="UP000216361">
    <property type="component" value="Unassembled WGS sequence"/>
</dbReference>
<keyword evidence="1" id="KW-0808">Transferase</keyword>
<dbReference type="PANTHER" id="PTHR35526">
    <property type="entry name" value="ANTI-SIGMA-F FACTOR RSBW-RELATED"/>
    <property type="match status" value="1"/>
</dbReference>
<accession>A0A255XNS9</accession>
<dbReference type="CDD" id="cd16936">
    <property type="entry name" value="HATPase_RsbW-like"/>
    <property type="match status" value="1"/>
</dbReference>
<evidence type="ECO:0000259" key="2">
    <source>
        <dbReference type="Pfam" id="PF13581"/>
    </source>
</evidence>
<dbReference type="Pfam" id="PF13581">
    <property type="entry name" value="HATPase_c_2"/>
    <property type="match status" value="1"/>
</dbReference>
<keyword evidence="1" id="KW-0723">Serine/threonine-protein kinase</keyword>
<organism evidence="3 4">
    <name type="scientific">Elstera cyanobacteriorum</name>
    <dbReference type="NCBI Taxonomy" id="2022747"/>
    <lineage>
        <taxon>Bacteria</taxon>
        <taxon>Pseudomonadati</taxon>
        <taxon>Pseudomonadota</taxon>
        <taxon>Alphaproteobacteria</taxon>
        <taxon>Rhodospirillales</taxon>
        <taxon>Rhodospirillaceae</taxon>
        <taxon>Elstera</taxon>
    </lineage>
</organism>
<dbReference type="Gene3D" id="3.30.565.10">
    <property type="entry name" value="Histidine kinase-like ATPase, C-terminal domain"/>
    <property type="match status" value="1"/>
</dbReference>
<dbReference type="SUPFAM" id="SSF55874">
    <property type="entry name" value="ATPase domain of HSP90 chaperone/DNA topoisomerase II/histidine kinase"/>
    <property type="match status" value="1"/>
</dbReference>
<evidence type="ECO:0000256" key="1">
    <source>
        <dbReference type="ARBA" id="ARBA00022527"/>
    </source>
</evidence>
<evidence type="ECO:0000313" key="3">
    <source>
        <dbReference type="EMBL" id="OYQ18541.1"/>
    </source>
</evidence>
<comment type="caution">
    <text evidence="3">The sequence shown here is derived from an EMBL/GenBank/DDBJ whole genome shotgun (WGS) entry which is preliminary data.</text>
</comment>
<dbReference type="GO" id="GO:0004674">
    <property type="term" value="F:protein serine/threonine kinase activity"/>
    <property type="evidence" value="ECO:0007669"/>
    <property type="project" value="UniProtKB-KW"/>
</dbReference>
<reference evidence="3 4" key="1">
    <citation type="submission" date="2017-07" db="EMBL/GenBank/DDBJ databases">
        <title>Elstera cyanobacteriorum sp. nov., a novel bacterium isolated from cyanobacterial aggregates in a eutrophic lake.</title>
        <authorList>
            <person name="Cai H."/>
        </authorList>
    </citation>
    <scope>NUCLEOTIDE SEQUENCE [LARGE SCALE GENOMIC DNA]</scope>
    <source>
        <strain evidence="3 4">TH019</strain>
    </source>
</reference>
<keyword evidence="4" id="KW-1185">Reference proteome</keyword>
<evidence type="ECO:0000313" key="4">
    <source>
        <dbReference type="Proteomes" id="UP000216361"/>
    </source>
</evidence>
<dbReference type="InterPro" id="IPR036890">
    <property type="entry name" value="HATPase_C_sf"/>
</dbReference>
<dbReference type="PANTHER" id="PTHR35526:SF3">
    <property type="entry name" value="ANTI-SIGMA-F FACTOR RSBW"/>
    <property type="match status" value="1"/>
</dbReference>
<sequence length="263" mass="28408">MSLVADGLSREALEALSLETFGEKRVETDPVAARTASALRHSTMSSLGSGSRRRIRVMGDRISEARMMAAVQELPAFCFEAGLAPGQLAAFCRLAARRGTFIGLCLSTSTAYRVEPAAAIAAALTETGFFNESLIWRIEVALAEAMANALLHGNLEANKDLRASGDAYADYVDHLDHRLHDDSFASRSVCLFARMSAGWLTLEVLDEGHGFEKTRRVAAEPHDDEDAFGLPSGRGLLVTSAMADRIRHRNGGRRLDLGFAVVA</sequence>
<proteinExistence type="predicted"/>
<dbReference type="AlphaFoldDB" id="A0A255XNS9"/>
<protein>
    <recommendedName>
        <fullName evidence="2">Histidine kinase/HSP90-like ATPase domain-containing protein</fullName>
    </recommendedName>
</protein>
<dbReference type="InterPro" id="IPR003594">
    <property type="entry name" value="HATPase_dom"/>
</dbReference>
<dbReference type="InterPro" id="IPR050267">
    <property type="entry name" value="Anti-sigma-factor_SerPK"/>
</dbReference>
<feature type="domain" description="Histidine kinase/HSP90-like ATPase" evidence="2">
    <location>
        <begin position="110"/>
        <end position="256"/>
    </location>
</feature>